<protein>
    <submittedName>
        <fullName evidence="3">Uncharacterized protein</fullName>
    </submittedName>
</protein>
<evidence type="ECO:0000313" key="4">
    <source>
        <dbReference type="EMBL" id="COZ41738.1"/>
    </source>
</evidence>
<dbReference type="AlphaFoldDB" id="A0A655JT00"/>
<gene>
    <name evidence="2" type="ORF">ERS007657_02912</name>
    <name evidence="3" type="ORF">ERS007720_04787</name>
    <name evidence="4" type="ORF">ERS007739_03730</name>
</gene>
<organism evidence="3 6">
    <name type="scientific">Mycobacterium tuberculosis</name>
    <dbReference type="NCBI Taxonomy" id="1773"/>
    <lineage>
        <taxon>Bacteria</taxon>
        <taxon>Bacillati</taxon>
        <taxon>Actinomycetota</taxon>
        <taxon>Actinomycetes</taxon>
        <taxon>Mycobacteriales</taxon>
        <taxon>Mycobacteriaceae</taxon>
        <taxon>Mycobacterium</taxon>
        <taxon>Mycobacterium tuberculosis complex</taxon>
    </lineage>
</organism>
<dbReference type="Proteomes" id="UP000039021">
    <property type="component" value="Unassembled WGS sequence"/>
</dbReference>
<proteinExistence type="predicted"/>
<dbReference type="EMBL" id="CGCX01001242">
    <property type="protein sequence ID" value="CFR91365.1"/>
    <property type="molecule type" value="Genomic_DNA"/>
</dbReference>
<dbReference type="EMBL" id="CSBK01002025">
    <property type="protein sequence ID" value="COZ41738.1"/>
    <property type="molecule type" value="Genomic_DNA"/>
</dbReference>
<evidence type="ECO:0000313" key="7">
    <source>
        <dbReference type="Proteomes" id="UP000046680"/>
    </source>
</evidence>
<evidence type="ECO:0000313" key="3">
    <source>
        <dbReference type="EMBL" id="COX67647.1"/>
    </source>
</evidence>
<dbReference type="EMBL" id="CSAJ01001160">
    <property type="protein sequence ID" value="COX67647.1"/>
    <property type="molecule type" value="Genomic_DNA"/>
</dbReference>
<keyword evidence="1" id="KW-1133">Transmembrane helix</keyword>
<reference evidence="4" key="1">
    <citation type="submission" date="2015-03" db="EMBL/GenBank/DDBJ databases">
        <authorList>
            <consortium name="Pathogen Informatics"/>
            <person name="Murphy D."/>
        </authorList>
    </citation>
    <scope>NUCLEOTIDE SEQUENCE</scope>
    <source>
        <strain evidence="4">N09902308</strain>
    </source>
</reference>
<reference evidence="5 6" key="2">
    <citation type="submission" date="2015-03" db="EMBL/GenBank/DDBJ databases">
        <authorList>
            <consortium name="Pathogen Informatics"/>
        </authorList>
    </citation>
    <scope>NUCLEOTIDE SEQUENCE [LARGE SCALE GENOMIC DNA]</scope>
    <source>
        <strain evidence="2 7">C09601061</strain>
        <strain evidence="3 6">M09401471</strain>
        <strain evidence="5">N09902308</strain>
    </source>
</reference>
<keyword evidence="1" id="KW-0472">Membrane</keyword>
<evidence type="ECO:0000313" key="5">
    <source>
        <dbReference type="Proteomes" id="UP000039021"/>
    </source>
</evidence>
<evidence type="ECO:0000313" key="2">
    <source>
        <dbReference type="EMBL" id="CFR91365.1"/>
    </source>
</evidence>
<feature type="transmembrane region" description="Helical" evidence="1">
    <location>
        <begin position="26"/>
        <end position="48"/>
    </location>
</feature>
<dbReference type="Proteomes" id="UP000046680">
    <property type="component" value="Unassembled WGS sequence"/>
</dbReference>
<evidence type="ECO:0000313" key="6">
    <source>
        <dbReference type="Proteomes" id="UP000044938"/>
    </source>
</evidence>
<evidence type="ECO:0000256" key="1">
    <source>
        <dbReference type="SAM" id="Phobius"/>
    </source>
</evidence>
<sequence>MSPVASTEIASAISGRSSRNVYSARWLLSNAVAMVSISASCTGIAVSVPS</sequence>
<accession>A0A655JT00</accession>
<keyword evidence="1" id="KW-0812">Transmembrane</keyword>
<name>A0A655JT00_MYCTX</name>
<dbReference type="Proteomes" id="UP000044938">
    <property type="component" value="Unassembled WGS sequence"/>
</dbReference>